<dbReference type="InterPro" id="IPR017926">
    <property type="entry name" value="GATASE"/>
</dbReference>
<dbReference type="Gene3D" id="3.40.50.880">
    <property type="match status" value="1"/>
</dbReference>
<feature type="active site" evidence="11">
    <location>
        <position position="333"/>
    </location>
</feature>
<evidence type="ECO:0000256" key="4">
    <source>
        <dbReference type="ARBA" id="ARBA00022598"/>
    </source>
</evidence>
<feature type="domain" description="Carbamoyl-phosphate synthase small subunit N-terminal" evidence="12">
    <location>
        <begin position="1"/>
        <end position="131"/>
    </location>
</feature>
<keyword evidence="11" id="KW-0028">Amino-acid biosynthesis</keyword>
<comment type="pathway">
    <text evidence="2 11">Amino-acid biosynthesis; L-arginine biosynthesis; carbamoyl phosphate from bicarbonate: step 1/1.</text>
</comment>
<dbReference type="PANTHER" id="PTHR43418:SF7">
    <property type="entry name" value="CARBAMOYL-PHOSPHATE SYNTHASE SMALL CHAIN"/>
    <property type="match status" value="1"/>
</dbReference>
<keyword evidence="6 11" id="KW-0067">ATP-binding</keyword>
<dbReference type="NCBIfam" id="TIGR01368">
    <property type="entry name" value="CPSaseIIsmall"/>
    <property type="match status" value="1"/>
</dbReference>
<evidence type="ECO:0000256" key="10">
    <source>
        <dbReference type="ARBA" id="ARBA00049285"/>
    </source>
</evidence>
<dbReference type="PRINTS" id="PR00096">
    <property type="entry name" value="GATASE"/>
</dbReference>
<feature type="binding site" evidence="11">
    <location>
        <position position="250"/>
    </location>
    <ligand>
        <name>L-glutamine</name>
        <dbReference type="ChEBI" id="CHEBI:58359"/>
    </ligand>
</feature>
<dbReference type="OrthoDB" id="9804328at2"/>
<feature type="binding site" evidence="11">
    <location>
        <position position="247"/>
    </location>
    <ligand>
        <name>L-glutamine</name>
        <dbReference type="ChEBI" id="CHEBI:58359"/>
    </ligand>
</feature>
<dbReference type="InterPro" id="IPR036480">
    <property type="entry name" value="CarbP_synth_ssu_N_sf"/>
</dbReference>
<dbReference type="InterPro" id="IPR050472">
    <property type="entry name" value="Anth_synth/Amidotransfase"/>
</dbReference>
<reference evidence="13 14" key="1">
    <citation type="submission" date="2015-05" db="EMBL/GenBank/DDBJ databases">
        <title>Comparison of genome.</title>
        <authorList>
            <person name="Zheng Z."/>
            <person name="Sun M."/>
        </authorList>
    </citation>
    <scope>NUCLEOTIDE SEQUENCE [LARGE SCALE GENOMIC DNA]</scope>
    <source>
        <strain evidence="13 14">G25-74</strain>
    </source>
</reference>
<keyword evidence="14" id="KW-1185">Reference proteome</keyword>
<comment type="catalytic activity">
    <reaction evidence="10 11">
        <text>L-glutamine + H2O = L-glutamate + NH4(+)</text>
        <dbReference type="Rhea" id="RHEA:15889"/>
        <dbReference type="ChEBI" id="CHEBI:15377"/>
        <dbReference type="ChEBI" id="CHEBI:28938"/>
        <dbReference type="ChEBI" id="CHEBI:29985"/>
        <dbReference type="ChEBI" id="CHEBI:58359"/>
    </reaction>
</comment>
<dbReference type="GO" id="GO:0006207">
    <property type="term" value="P:'de novo' pyrimidine nucleobase biosynthetic process"/>
    <property type="evidence" value="ECO:0007669"/>
    <property type="project" value="InterPro"/>
</dbReference>
<dbReference type="InterPro" id="IPR035686">
    <property type="entry name" value="CPSase_GATase1"/>
</dbReference>
<dbReference type="GO" id="GO:0004359">
    <property type="term" value="F:glutaminase activity"/>
    <property type="evidence" value="ECO:0007669"/>
    <property type="project" value="RHEA"/>
</dbReference>
<evidence type="ECO:0000256" key="3">
    <source>
        <dbReference type="ARBA" id="ARBA00007800"/>
    </source>
</evidence>
<dbReference type="FunFam" id="3.50.30.20:FF:000001">
    <property type="entry name" value="Carbamoyl-phosphate synthase small chain"/>
    <property type="match status" value="1"/>
</dbReference>
<evidence type="ECO:0000256" key="1">
    <source>
        <dbReference type="ARBA" id="ARBA00004812"/>
    </source>
</evidence>
<evidence type="ECO:0000256" key="8">
    <source>
        <dbReference type="ARBA" id="ARBA00022975"/>
    </source>
</evidence>
<comment type="caution">
    <text evidence="13">The sequence shown here is derived from an EMBL/GenBank/DDBJ whole genome shotgun (WGS) entry which is preliminary data.</text>
</comment>
<feature type="binding site" evidence="11">
    <location>
        <position position="291"/>
    </location>
    <ligand>
        <name>L-glutamine</name>
        <dbReference type="ChEBI" id="CHEBI:58359"/>
    </ligand>
</feature>
<gene>
    <name evidence="11" type="primary">carA</name>
    <name evidence="13" type="ORF">ABB05_08485</name>
</gene>
<keyword evidence="5 11" id="KW-0547">Nucleotide-binding</keyword>
<dbReference type="GO" id="GO:0006541">
    <property type="term" value="P:glutamine metabolic process"/>
    <property type="evidence" value="ECO:0007669"/>
    <property type="project" value="InterPro"/>
</dbReference>
<name>A0A177ZXH9_9BACI</name>
<dbReference type="UniPathway" id="UPA00070">
    <property type="reaction ID" value="UER00115"/>
</dbReference>
<dbReference type="CDD" id="cd01744">
    <property type="entry name" value="GATase1_CPSase"/>
    <property type="match status" value="1"/>
</dbReference>
<dbReference type="Pfam" id="PF00117">
    <property type="entry name" value="GATase"/>
    <property type="match status" value="1"/>
</dbReference>
<dbReference type="GO" id="GO:0044205">
    <property type="term" value="P:'de novo' UMP biosynthetic process"/>
    <property type="evidence" value="ECO:0007669"/>
    <property type="project" value="UniProtKB-UniRule"/>
</dbReference>
<comment type="function">
    <text evidence="11">Small subunit of the glutamine-dependent carbamoyl phosphate synthetase (CPSase). CPSase catalyzes the formation of carbamoyl phosphate from the ammonia moiety of glutamine, carbonate, and phosphate donated by ATP, constituting the first step of 2 biosynthetic pathways, one leading to arginine and/or urea and the other to pyrimidine nucleotides. The small subunit (glutamine amidotransferase) binds and cleaves glutamine to supply the large subunit with the substrate ammonia.</text>
</comment>
<dbReference type="Proteomes" id="UP000077881">
    <property type="component" value="Unassembled WGS sequence"/>
</dbReference>
<evidence type="ECO:0000256" key="6">
    <source>
        <dbReference type="ARBA" id="ARBA00022840"/>
    </source>
</evidence>
<dbReference type="GO" id="GO:0004088">
    <property type="term" value="F:carbamoyl-phosphate synthase (glutamine-hydrolyzing) activity"/>
    <property type="evidence" value="ECO:0007669"/>
    <property type="project" value="UniProtKB-UniRule"/>
</dbReference>
<comment type="similarity">
    <text evidence="3 11">Belongs to the CarA family.</text>
</comment>
<feature type="binding site" evidence="11">
    <location>
        <position position="221"/>
    </location>
    <ligand>
        <name>L-glutamine</name>
        <dbReference type="ChEBI" id="CHEBI:58359"/>
    </ligand>
</feature>
<comment type="pathway">
    <text evidence="1 11">Pyrimidine metabolism; UMP biosynthesis via de novo pathway; (S)-dihydroorotate from bicarbonate: step 1/3.</text>
</comment>
<feature type="binding site" evidence="11">
    <location>
        <position position="288"/>
    </location>
    <ligand>
        <name>L-glutamine</name>
        <dbReference type="ChEBI" id="CHEBI:58359"/>
    </ligand>
</feature>
<proteinExistence type="inferred from homology"/>
<feature type="binding site" evidence="11">
    <location>
        <position position="290"/>
    </location>
    <ligand>
        <name>L-glutamine</name>
        <dbReference type="ChEBI" id="CHEBI:58359"/>
    </ligand>
</feature>
<feature type="binding site" evidence="11">
    <location>
        <position position="45"/>
    </location>
    <ligand>
        <name>L-glutamine</name>
        <dbReference type="ChEBI" id="CHEBI:58359"/>
    </ligand>
</feature>
<dbReference type="InterPro" id="IPR002474">
    <property type="entry name" value="CarbamoylP_synth_ssu_N"/>
</dbReference>
<dbReference type="AlphaFoldDB" id="A0A177ZXH9"/>
<dbReference type="SUPFAM" id="SSF52317">
    <property type="entry name" value="Class I glutamine amidotransferase-like"/>
    <property type="match status" value="1"/>
</dbReference>
<evidence type="ECO:0000313" key="14">
    <source>
        <dbReference type="Proteomes" id="UP000077881"/>
    </source>
</evidence>
<evidence type="ECO:0000313" key="13">
    <source>
        <dbReference type="EMBL" id="OAK72611.1"/>
    </source>
</evidence>
<evidence type="ECO:0000256" key="11">
    <source>
        <dbReference type="HAMAP-Rule" id="MF_01209"/>
    </source>
</evidence>
<keyword evidence="4 11" id="KW-0436">Ligase</keyword>
<comment type="catalytic activity">
    <reaction evidence="9 11">
        <text>hydrogencarbonate + L-glutamine + 2 ATP + H2O = carbamoyl phosphate + L-glutamate + 2 ADP + phosphate + 2 H(+)</text>
        <dbReference type="Rhea" id="RHEA:18633"/>
        <dbReference type="ChEBI" id="CHEBI:15377"/>
        <dbReference type="ChEBI" id="CHEBI:15378"/>
        <dbReference type="ChEBI" id="CHEBI:17544"/>
        <dbReference type="ChEBI" id="CHEBI:29985"/>
        <dbReference type="ChEBI" id="CHEBI:30616"/>
        <dbReference type="ChEBI" id="CHEBI:43474"/>
        <dbReference type="ChEBI" id="CHEBI:58228"/>
        <dbReference type="ChEBI" id="CHEBI:58359"/>
        <dbReference type="ChEBI" id="CHEBI:456216"/>
        <dbReference type="EC" id="6.3.5.5"/>
    </reaction>
</comment>
<dbReference type="EMBL" id="LDJR01000037">
    <property type="protein sequence ID" value="OAK72611.1"/>
    <property type="molecule type" value="Genomic_DNA"/>
</dbReference>
<dbReference type="PANTHER" id="PTHR43418">
    <property type="entry name" value="MULTIFUNCTIONAL TRYPTOPHAN BIOSYNTHESIS PROTEIN-RELATED"/>
    <property type="match status" value="1"/>
</dbReference>
<dbReference type="HAMAP" id="MF_01209">
    <property type="entry name" value="CPSase_S_chain"/>
    <property type="match status" value="1"/>
</dbReference>
<keyword evidence="7 11" id="KW-0315">Glutamine amidotransferase</keyword>
<dbReference type="SUPFAM" id="SSF52021">
    <property type="entry name" value="Carbamoyl phosphate synthetase, small subunit N-terminal domain"/>
    <property type="match status" value="1"/>
</dbReference>
<comment type="caution">
    <text evidence="11">Lacks conserved residue(s) required for the propagation of feature annotation.</text>
</comment>
<feature type="region of interest" description="CPSase" evidence="11">
    <location>
        <begin position="1"/>
        <end position="170"/>
    </location>
</feature>
<evidence type="ECO:0000256" key="5">
    <source>
        <dbReference type="ARBA" id="ARBA00022741"/>
    </source>
</evidence>
<dbReference type="InterPro" id="IPR029062">
    <property type="entry name" value="Class_I_gatase-like"/>
</dbReference>
<sequence>MKRKLVLEDGTIFIGEAIGSEKEVIGEVVFNSSMSGYQEIISDPSNYGQILTFSYPLIGNYGINRDDFESIHPMIKAIIVKEACDFPSNWRSNMSIGEFLKLKEIPGITGVDTRKLTRLIREKGTMKGIICHIDEETEDVLIRLRATTYPTNEVKHVSRTKPFPSPGRGRNVVVVDFGLKHGILRELTERGCDIMVVPFDTPAEEILSYRPDGILLSNGPGNPENLLHVCEMIQIVQKQIPVFGIGLGHQLFALANGCQIEKMTFGHRGTSYPVKDLSNGKVIFTSQNHGYEVVGASIDPSVLSVTYQALNGNSIEGLKHIKLPAISVQFQPEAAPGSEDGKIVFDQFMRLMNGKNLQEEGAKQHA</sequence>
<dbReference type="Gene3D" id="3.50.30.20">
    <property type="entry name" value="Carbamoyl-phosphate synthase small subunit, N-terminal domain"/>
    <property type="match status" value="1"/>
</dbReference>
<dbReference type="GO" id="GO:0006526">
    <property type="term" value="P:L-arginine biosynthetic process"/>
    <property type="evidence" value="ECO:0007669"/>
    <property type="project" value="UniProtKB-UniRule"/>
</dbReference>
<dbReference type="EC" id="6.3.5.5" evidence="11"/>
<dbReference type="UniPathway" id="UPA00068">
    <property type="reaction ID" value="UER00171"/>
</dbReference>
<dbReference type="SMART" id="SM01097">
    <property type="entry name" value="CPSase_sm_chain"/>
    <property type="match status" value="1"/>
</dbReference>
<dbReference type="Pfam" id="PF00988">
    <property type="entry name" value="CPSase_sm_chain"/>
    <property type="match status" value="1"/>
</dbReference>
<evidence type="ECO:0000256" key="2">
    <source>
        <dbReference type="ARBA" id="ARBA00005077"/>
    </source>
</evidence>
<keyword evidence="8 11" id="KW-0665">Pyrimidine biosynthesis</keyword>
<organism evidence="13 14">
    <name type="scientific">Lederbergia galactosidilytica</name>
    <dbReference type="NCBI Taxonomy" id="217031"/>
    <lineage>
        <taxon>Bacteria</taxon>
        <taxon>Bacillati</taxon>
        <taxon>Bacillota</taxon>
        <taxon>Bacilli</taxon>
        <taxon>Bacillales</taxon>
        <taxon>Bacillaceae</taxon>
        <taxon>Lederbergia</taxon>
    </lineage>
</organism>
<feature type="binding site" evidence="11">
    <location>
        <position position="219"/>
    </location>
    <ligand>
        <name>L-glutamine</name>
        <dbReference type="ChEBI" id="CHEBI:58359"/>
    </ligand>
</feature>
<dbReference type="STRING" id="217031.ABB05_08485"/>
<dbReference type="RefSeq" id="WP_057986760.1">
    <property type="nucleotide sequence ID" value="NZ_JAGGKH010000002.1"/>
</dbReference>
<dbReference type="PROSITE" id="PS51273">
    <property type="entry name" value="GATASE_TYPE_1"/>
    <property type="match status" value="1"/>
</dbReference>
<dbReference type="NCBIfam" id="NF009475">
    <property type="entry name" value="PRK12838.1"/>
    <property type="match status" value="1"/>
</dbReference>
<comment type="subunit">
    <text evidence="11">Composed of two chains; the small (or glutamine) chain promotes the hydrolysis of glutamine to ammonia, which is used by the large (or ammonia) chain to synthesize carbamoyl phosphate. Tetramer of heterodimers (alpha,beta)4.</text>
</comment>
<accession>A0A177ZXH9</accession>
<keyword evidence="11" id="KW-0055">Arginine biosynthesis</keyword>
<dbReference type="GO" id="GO:0005524">
    <property type="term" value="F:ATP binding"/>
    <property type="evidence" value="ECO:0007669"/>
    <property type="project" value="UniProtKB-UniRule"/>
</dbReference>
<protein>
    <recommendedName>
        <fullName evidence="11">Carbamoyl phosphate synthase small chain</fullName>
        <ecNumber evidence="11">6.3.5.5</ecNumber>
    </recommendedName>
    <alternativeName>
        <fullName evidence="11">Carbamoyl phosphate synthetase glutamine chain</fullName>
    </alternativeName>
</protein>
<dbReference type="InterPro" id="IPR006274">
    <property type="entry name" value="CarbamoylP_synth_ssu"/>
</dbReference>
<dbReference type="PATRIC" id="fig|217031.6.peg.1793"/>
<dbReference type="PRINTS" id="PR00099">
    <property type="entry name" value="CPSGATASE"/>
</dbReference>
<evidence type="ECO:0000259" key="12">
    <source>
        <dbReference type="SMART" id="SM01097"/>
    </source>
</evidence>
<evidence type="ECO:0000256" key="7">
    <source>
        <dbReference type="ARBA" id="ARBA00022962"/>
    </source>
</evidence>
<evidence type="ECO:0000256" key="9">
    <source>
        <dbReference type="ARBA" id="ARBA00048816"/>
    </source>
</evidence>